<accession>A0AAU9UXL2</accession>
<protein>
    <recommendedName>
        <fullName evidence="1">Mos1 transposase HTH domain-containing protein</fullName>
    </recommendedName>
</protein>
<feature type="domain" description="Mos1 transposase HTH" evidence="1">
    <location>
        <begin position="9"/>
        <end position="53"/>
    </location>
</feature>
<organism evidence="2 3">
    <name type="scientific">Euphydryas editha</name>
    <name type="common">Edith's checkerspot</name>
    <dbReference type="NCBI Taxonomy" id="104508"/>
    <lineage>
        <taxon>Eukaryota</taxon>
        <taxon>Metazoa</taxon>
        <taxon>Ecdysozoa</taxon>
        <taxon>Arthropoda</taxon>
        <taxon>Hexapoda</taxon>
        <taxon>Insecta</taxon>
        <taxon>Pterygota</taxon>
        <taxon>Neoptera</taxon>
        <taxon>Endopterygota</taxon>
        <taxon>Lepidoptera</taxon>
        <taxon>Glossata</taxon>
        <taxon>Ditrysia</taxon>
        <taxon>Papilionoidea</taxon>
        <taxon>Nymphalidae</taxon>
        <taxon>Nymphalinae</taxon>
        <taxon>Euphydryas</taxon>
    </lineage>
</organism>
<dbReference type="EMBL" id="CAKOGL010000025">
    <property type="protein sequence ID" value="CAH2102651.1"/>
    <property type="molecule type" value="Genomic_DNA"/>
</dbReference>
<dbReference type="InterPro" id="IPR052709">
    <property type="entry name" value="Transposase-MT_Hybrid"/>
</dbReference>
<comment type="caution">
    <text evidence="2">The sequence shown here is derived from an EMBL/GenBank/DDBJ whole genome shotgun (WGS) entry which is preliminary data.</text>
</comment>
<sequence>MCDVHYKQRVVIQFLVKSGEKPSEILRKLQVVYGDDSVSKMRVFEWAKRFKEGRESVEEDPSEGAPVTTRTFANVDRLRMLITTDRHLSIRALSYELNVNKETVCKMLHENLNRRKICAKMVPKVLAHEQKQI</sequence>
<evidence type="ECO:0000313" key="2">
    <source>
        <dbReference type="EMBL" id="CAH2102651.1"/>
    </source>
</evidence>
<dbReference type="AlphaFoldDB" id="A0AAU9UXL2"/>
<evidence type="ECO:0000259" key="1">
    <source>
        <dbReference type="Pfam" id="PF17906"/>
    </source>
</evidence>
<dbReference type="Proteomes" id="UP001153954">
    <property type="component" value="Unassembled WGS sequence"/>
</dbReference>
<gene>
    <name evidence="2" type="ORF">EEDITHA_LOCUS17248</name>
</gene>
<reference evidence="2" key="1">
    <citation type="submission" date="2022-03" db="EMBL/GenBank/DDBJ databases">
        <authorList>
            <person name="Tunstrom K."/>
        </authorList>
    </citation>
    <scope>NUCLEOTIDE SEQUENCE</scope>
</reference>
<dbReference type="PANTHER" id="PTHR46060:SF1">
    <property type="entry name" value="MARINER MOS1 TRANSPOSASE-LIKE PROTEIN"/>
    <property type="match status" value="1"/>
</dbReference>
<dbReference type="InterPro" id="IPR041426">
    <property type="entry name" value="Mos1_HTH"/>
</dbReference>
<name>A0AAU9UXL2_EUPED</name>
<proteinExistence type="predicted"/>
<dbReference type="Pfam" id="PF17906">
    <property type="entry name" value="HTH_48"/>
    <property type="match status" value="1"/>
</dbReference>
<dbReference type="PANTHER" id="PTHR46060">
    <property type="entry name" value="MARINER MOS1 TRANSPOSASE-LIKE PROTEIN"/>
    <property type="match status" value="1"/>
</dbReference>
<keyword evidence="3" id="KW-1185">Reference proteome</keyword>
<dbReference type="Gene3D" id="1.10.10.1450">
    <property type="match status" value="1"/>
</dbReference>
<evidence type="ECO:0000313" key="3">
    <source>
        <dbReference type="Proteomes" id="UP001153954"/>
    </source>
</evidence>